<organism evidence="1 2">
    <name type="scientific">Hibiscus sabdariffa</name>
    <name type="common">roselle</name>
    <dbReference type="NCBI Taxonomy" id="183260"/>
    <lineage>
        <taxon>Eukaryota</taxon>
        <taxon>Viridiplantae</taxon>
        <taxon>Streptophyta</taxon>
        <taxon>Embryophyta</taxon>
        <taxon>Tracheophyta</taxon>
        <taxon>Spermatophyta</taxon>
        <taxon>Magnoliopsida</taxon>
        <taxon>eudicotyledons</taxon>
        <taxon>Gunneridae</taxon>
        <taxon>Pentapetalae</taxon>
        <taxon>rosids</taxon>
        <taxon>malvids</taxon>
        <taxon>Malvales</taxon>
        <taxon>Malvaceae</taxon>
        <taxon>Malvoideae</taxon>
        <taxon>Hibiscus</taxon>
    </lineage>
</organism>
<protein>
    <submittedName>
        <fullName evidence="1">Uncharacterized protein</fullName>
    </submittedName>
</protein>
<dbReference type="EMBL" id="JBBPBM010000048">
    <property type="protein sequence ID" value="KAK8521351.1"/>
    <property type="molecule type" value="Genomic_DNA"/>
</dbReference>
<evidence type="ECO:0000313" key="1">
    <source>
        <dbReference type="EMBL" id="KAK8521351.1"/>
    </source>
</evidence>
<dbReference type="Proteomes" id="UP001472677">
    <property type="component" value="Unassembled WGS sequence"/>
</dbReference>
<proteinExistence type="predicted"/>
<evidence type="ECO:0000313" key="2">
    <source>
        <dbReference type="Proteomes" id="UP001472677"/>
    </source>
</evidence>
<keyword evidence="2" id="KW-1185">Reference proteome</keyword>
<accession>A0ABR2CNX6</accession>
<gene>
    <name evidence="1" type="ORF">V6N12_005260</name>
</gene>
<reference evidence="1 2" key="1">
    <citation type="journal article" date="2024" name="G3 (Bethesda)">
        <title>Genome assembly of Hibiscus sabdariffa L. provides insights into metabolisms of medicinal natural products.</title>
        <authorList>
            <person name="Kim T."/>
        </authorList>
    </citation>
    <scope>NUCLEOTIDE SEQUENCE [LARGE SCALE GENOMIC DNA]</scope>
    <source>
        <strain evidence="1">TK-2024</strain>
        <tissue evidence="1">Old leaves</tissue>
    </source>
</reference>
<name>A0ABR2CNX6_9ROSI</name>
<sequence>MAQSLQAVVTQLFWPLAVGSREMSLKPCLRSECERVLLPEFPFEVSYGFIINSGTAAAMVSHKVLLGIVD</sequence>
<comment type="caution">
    <text evidence="1">The sequence shown here is derived from an EMBL/GenBank/DDBJ whole genome shotgun (WGS) entry which is preliminary data.</text>
</comment>